<evidence type="ECO:0000256" key="5">
    <source>
        <dbReference type="ARBA" id="ARBA00023125"/>
    </source>
</evidence>
<evidence type="ECO:0000256" key="4">
    <source>
        <dbReference type="ARBA" id="ARBA00023015"/>
    </source>
</evidence>
<evidence type="ECO:0000256" key="7">
    <source>
        <dbReference type="ARBA" id="ARBA00023239"/>
    </source>
</evidence>
<dbReference type="InterPro" id="IPR029419">
    <property type="entry name" value="Arg_succ_lyase_C"/>
</dbReference>
<comment type="catalytic activity">
    <reaction evidence="8">
        <text>2-(N(omega)-L-arginino)succinate = fumarate + L-arginine</text>
        <dbReference type="Rhea" id="RHEA:24020"/>
        <dbReference type="ChEBI" id="CHEBI:29806"/>
        <dbReference type="ChEBI" id="CHEBI:32682"/>
        <dbReference type="ChEBI" id="CHEBI:57472"/>
        <dbReference type="EC" id="4.3.2.1"/>
    </reaction>
</comment>
<dbReference type="CDD" id="cd01359">
    <property type="entry name" value="Argininosuccinate_lyase"/>
    <property type="match status" value="1"/>
</dbReference>
<sequence length="580" mass="65658">MSNTSFNQKGVSLYYQVETYIRTKIESGEWPSGFKLPTETELCQYFGVSRTTIRQAVNKMVEGGLLMRKQGSGTYVTQPAYSRNRLSTQPSDSVCKYIYMPILQDDMEHSYQNLLLTHISHILMLCEQKLISQEDGKNALDFIVPLMDMHPQTIGFNPLNEDYFLNFEQYLISHLGIDLAGKIYTGRSRNDMTPTVMRMSIRDSMLAVYERLLALIRRLLALAEENQGRIITGYTHCMPAQPITLDHYFLAIAEALVRDMDRLLSAYQNLNRSPLGACAMAGTSFPINREYTAQLLGFDGIITNTLDAVATRDYLLELAADFSTLGSTLSRFAQDLYLWSTAEFNYVSFSDAYSCCSSIMPQKKNPLSIEHIKSKSSHLTSTYLDIAMCLKGTSYGHCRDLFECMPPFWDAVEQVTGMLELSIGTLQDITFHYDRMEFTASMNDSILTDMADFLVQKDRIPFRSAHNIIASAVRAQGDNPSSKITLKQLNKSSKQHLGHDTTLTESEWASLQSPRSSVANKRSEGSPAQSSCRKMLLSLRMAADRCNEQYNKIINSLQLAEQFRKEQIDVLKNGTHFEHN</sequence>
<dbReference type="PRINTS" id="PR00145">
    <property type="entry name" value="ARGSUCLYASE"/>
</dbReference>
<dbReference type="Pfam" id="PF14698">
    <property type="entry name" value="ASL_C2"/>
    <property type="match status" value="1"/>
</dbReference>
<dbReference type="InterPro" id="IPR036388">
    <property type="entry name" value="WH-like_DNA-bd_sf"/>
</dbReference>
<gene>
    <name evidence="8 10" type="primary">argH</name>
    <name evidence="10" type="ORF">DWW02_08685</name>
</gene>
<dbReference type="Proteomes" id="UP000284543">
    <property type="component" value="Unassembled WGS sequence"/>
</dbReference>
<dbReference type="GO" id="GO:0004056">
    <property type="term" value="F:argininosuccinate lyase activity"/>
    <property type="evidence" value="ECO:0007669"/>
    <property type="project" value="UniProtKB-UniRule"/>
</dbReference>
<dbReference type="GO" id="GO:0005829">
    <property type="term" value="C:cytosol"/>
    <property type="evidence" value="ECO:0007669"/>
    <property type="project" value="TreeGrafter"/>
</dbReference>
<dbReference type="PROSITE" id="PS50949">
    <property type="entry name" value="HTH_GNTR"/>
    <property type="match status" value="1"/>
</dbReference>
<dbReference type="HAMAP" id="MF_00006">
    <property type="entry name" value="Arg_succ_lyase"/>
    <property type="match status" value="1"/>
</dbReference>
<keyword evidence="4" id="KW-0805">Transcription regulation</keyword>
<proteinExistence type="inferred from homology"/>
<comment type="pathway">
    <text evidence="1 8">Amino-acid biosynthesis; L-arginine biosynthesis; L-arginine from L-ornithine and carbamoyl phosphate: step 3/3.</text>
</comment>
<comment type="caution">
    <text evidence="10">The sequence shown here is derived from an EMBL/GenBank/DDBJ whole genome shotgun (WGS) entry which is preliminary data.</text>
</comment>
<dbReference type="PRINTS" id="PR00149">
    <property type="entry name" value="FUMRATELYASE"/>
</dbReference>
<dbReference type="Gene3D" id="1.10.275.10">
    <property type="entry name" value="Fumarase/aspartase (N-terminal domain)"/>
    <property type="match status" value="1"/>
</dbReference>
<dbReference type="GO" id="GO:0003677">
    <property type="term" value="F:DNA binding"/>
    <property type="evidence" value="ECO:0007669"/>
    <property type="project" value="UniProtKB-KW"/>
</dbReference>
<evidence type="ECO:0000256" key="1">
    <source>
        <dbReference type="ARBA" id="ARBA00004941"/>
    </source>
</evidence>
<dbReference type="Pfam" id="PF00206">
    <property type="entry name" value="Lyase_1"/>
    <property type="match status" value="1"/>
</dbReference>
<dbReference type="Gene3D" id="1.10.10.10">
    <property type="entry name" value="Winged helix-like DNA-binding domain superfamily/Winged helix DNA-binding domain"/>
    <property type="match status" value="1"/>
</dbReference>
<dbReference type="PANTHER" id="PTHR43814">
    <property type="entry name" value="ARGININOSUCCINATE LYASE"/>
    <property type="match status" value="1"/>
</dbReference>
<keyword evidence="6" id="KW-0804">Transcription</keyword>
<dbReference type="InterPro" id="IPR036390">
    <property type="entry name" value="WH_DNA-bd_sf"/>
</dbReference>
<dbReference type="KEGG" id="cbol:CGC65_22565"/>
<comment type="similarity">
    <text evidence="8">Belongs to the lyase 1 family. Argininosuccinate lyase subfamily.</text>
</comment>
<dbReference type="GO" id="GO:0003700">
    <property type="term" value="F:DNA-binding transcription factor activity"/>
    <property type="evidence" value="ECO:0007669"/>
    <property type="project" value="InterPro"/>
</dbReference>
<dbReference type="InterPro" id="IPR008948">
    <property type="entry name" value="L-Aspartase-like"/>
</dbReference>
<reference evidence="10 11" key="1">
    <citation type="submission" date="2018-08" db="EMBL/GenBank/DDBJ databases">
        <title>A genome reference for cultivated species of the human gut microbiota.</title>
        <authorList>
            <person name="Zou Y."/>
            <person name="Xue W."/>
            <person name="Luo G."/>
        </authorList>
    </citation>
    <scope>NUCLEOTIDE SEQUENCE [LARGE SCALE GENOMIC DNA]</scope>
    <source>
        <strain evidence="10 11">AF14-18</strain>
    </source>
</reference>
<accession>A0A412Z9C2</accession>
<organism evidence="10 11">
    <name type="scientific">Enterocloster bolteae</name>
    <dbReference type="NCBI Taxonomy" id="208479"/>
    <lineage>
        <taxon>Bacteria</taxon>
        <taxon>Bacillati</taxon>
        <taxon>Bacillota</taxon>
        <taxon>Clostridia</taxon>
        <taxon>Lachnospirales</taxon>
        <taxon>Lachnospiraceae</taxon>
        <taxon>Enterocloster</taxon>
    </lineage>
</organism>
<keyword evidence="3 8" id="KW-0055">Arginine biosynthesis</keyword>
<dbReference type="CDD" id="cd07377">
    <property type="entry name" value="WHTH_GntR"/>
    <property type="match status" value="1"/>
</dbReference>
<keyword evidence="8" id="KW-0028">Amino-acid biosynthesis</keyword>
<dbReference type="RefSeq" id="WP_002568589.1">
    <property type="nucleotide sequence ID" value="NZ_CABKUK010000004.1"/>
</dbReference>
<dbReference type="InterPro" id="IPR000524">
    <property type="entry name" value="Tscrpt_reg_HTH_GntR"/>
</dbReference>
<dbReference type="SMART" id="SM00345">
    <property type="entry name" value="HTH_GNTR"/>
    <property type="match status" value="1"/>
</dbReference>
<evidence type="ECO:0000256" key="2">
    <source>
        <dbReference type="ARBA" id="ARBA00012338"/>
    </source>
</evidence>
<dbReference type="NCBIfam" id="TIGR00838">
    <property type="entry name" value="argH"/>
    <property type="match status" value="1"/>
</dbReference>
<feature type="region of interest" description="Disordered" evidence="9">
    <location>
        <begin position="490"/>
        <end position="530"/>
    </location>
</feature>
<name>A0A412Z9C2_9FIRM</name>
<dbReference type="Pfam" id="PF00392">
    <property type="entry name" value="GntR"/>
    <property type="match status" value="1"/>
</dbReference>
<comment type="subcellular location">
    <subcellularLocation>
        <location evidence="8">Cytoplasm</location>
    </subcellularLocation>
</comment>
<dbReference type="PANTHER" id="PTHR43814:SF1">
    <property type="entry name" value="ARGININOSUCCINATE LYASE"/>
    <property type="match status" value="1"/>
</dbReference>
<keyword evidence="5" id="KW-0238">DNA-binding</keyword>
<dbReference type="GO" id="GO:0042450">
    <property type="term" value="P:L-arginine biosynthetic process via ornithine"/>
    <property type="evidence" value="ECO:0007669"/>
    <property type="project" value="UniProtKB-UniRule"/>
</dbReference>
<dbReference type="InterPro" id="IPR024083">
    <property type="entry name" value="Fumarase/histidase_N"/>
</dbReference>
<dbReference type="SUPFAM" id="SSF46785">
    <property type="entry name" value="Winged helix' DNA-binding domain"/>
    <property type="match status" value="1"/>
</dbReference>
<dbReference type="PRINTS" id="PR00035">
    <property type="entry name" value="HTHGNTR"/>
</dbReference>
<dbReference type="UniPathway" id="UPA00068">
    <property type="reaction ID" value="UER00114"/>
</dbReference>
<dbReference type="InterPro" id="IPR009049">
    <property type="entry name" value="Argininosuccinate_lyase"/>
</dbReference>
<protein>
    <recommendedName>
        <fullName evidence="2 8">Argininosuccinate lyase</fullName>
        <shortName evidence="8">ASAL</shortName>
        <ecNumber evidence="2 8">4.3.2.1</ecNumber>
    </recommendedName>
    <alternativeName>
        <fullName evidence="8">Arginosuccinase</fullName>
    </alternativeName>
</protein>
<dbReference type="SUPFAM" id="SSF48557">
    <property type="entry name" value="L-aspartase-like"/>
    <property type="match status" value="1"/>
</dbReference>
<dbReference type="InterPro" id="IPR000362">
    <property type="entry name" value="Fumarate_lyase_fam"/>
</dbReference>
<dbReference type="InterPro" id="IPR022761">
    <property type="entry name" value="Fumarate_lyase_N"/>
</dbReference>
<evidence type="ECO:0000256" key="3">
    <source>
        <dbReference type="ARBA" id="ARBA00022571"/>
    </source>
</evidence>
<dbReference type="Gene3D" id="1.20.200.10">
    <property type="entry name" value="Fumarase/aspartase (Central domain)"/>
    <property type="match status" value="1"/>
</dbReference>
<evidence type="ECO:0000256" key="6">
    <source>
        <dbReference type="ARBA" id="ARBA00023163"/>
    </source>
</evidence>
<dbReference type="AlphaFoldDB" id="A0A412Z9C2"/>
<evidence type="ECO:0000256" key="8">
    <source>
        <dbReference type="HAMAP-Rule" id="MF_00006"/>
    </source>
</evidence>
<keyword evidence="8" id="KW-0963">Cytoplasm</keyword>
<dbReference type="EMBL" id="QRZM01000003">
    <property type="protein sequence ID" value="RGV76635.1"/>
    <property type="molecule type" value="Genomic_DNA"/>
</dbReference>
<keyword evidence="7 8" id="KW-0456">Lyase</keyword>
<dbReference type="FunFam" id="1.10.10.10:FF:000079">
    <property type="entry name" value="GntR family transcriptional regulator"/>
    <property type="match status" value="1"/>
</dbReference>
<feature type="compositionally biased region" description="Polar residues" evidence="9">
    <location>
        <begin position="501"/>
        <end position="530"/>
    </location>
</feature>
<dbReference type="EC" id="4.3.2.1" evidence="2 8"/>
<dbReference type="Gene3D" id="1.10.40.30">
    <property type="entry name" value="Fumarase/aspartase (C-terminal domain)"/>
    <property type="match status" value="1"/>
</dbReference>
<evidence type="ECO:0000256" key="9">
    <source>
        <dbReference type="SAM" id="MobiDB-lite"/>
    </source>
</evidence>
<evidence type="ECO:0000313" key="10">
    <source>
        <dbReference type="EMBL" id="RGV76635.1"/>
    </source>
</evidence>
<evidence type="ECO:0000313" key="11">
    <source>
        <dbReference type="Proteomes" id="UP000284543"/>
    </source>
</evidence>